<evidence type="ECO:0000313" key="3">
    <source>
        <dbReference type="Proteomes" id="UP000294508"/>
    </source>
</evidence>
<feature type="region of interest" description="Disordered" evidence="1">
    <location>
        <begin position="151"/>
        <end position="174"/>
    </location>
</feature>
<dbReference type="InterPro" id="IPR048142">
    <property type="entry name" value="QRL_CxxC_CxxC"/>
</dbReference>
<dbReference type="EMBL" id="SLWN01000003">
    <property type="protein sequence ID" value="TCO33370.1"/>
    <property type="molecule type" value="Genomic_DNA"/>
</dbReference>
<dbReference type="Proteomes" id="UP000294508">
    <property type="component" value="Unassembled WGS sequence"/>
</dbReference>
<dbReference type="AlphaFoldDB" id="A0A4V2S0N5"/>
<dbReference type="RefSeq" id="WP_132208832.1">
    <property type="nucleotide sequence ID" value="NZ_SLWN01000003.1"/>
</dbReference>
<sequence>MTAEISGDRGVEWVQLWDGRRWPGRVRNGLPEFRFGQAPSGLSTRRQLRERGLSPGGQEPFARLTWKRDRRFAWLYVDDKAKAKRTPSDKQLAAVNKALAARKVCAECGPVEQFVRTTDQLCGDCHAAGVTPTAGGTAGWRTVQAWQDDATADDAGDTDDGDDTGGEAAEQDKATAAADRAAAALALTEARLSTADAGADAAHRDEQLARWHADDESARAAERAAAERADSNYHADWDERGVA</sequence>
<feature type="compositionally biased region" description="Acidic residues" evidence="1">
    <location>
        <begin position="151"/>
        <end position="165"/>
    </location>
</feature>
<gene>
    <name evidence="2" type="ORF">EV652_103371</name>
</gene>
<feature type="region of interest" description="Disordered" evidence="1">
    <location>
        <begin position="194"/>
        <end position="243"/>
    </location>
</feature>
<evidence type="ECO:0000313" key="2">
    <source>
        <dbReference type="EMBL" id="TCO33370.1"/>
    </source>
</evidence>
<accession>A0A4V2S0N5</accession>
<name>A0A4V2S0N5_9ACTN</name>
<proteinExistence type="predicted"/>
<keyword evidence="3" id="KW-1185">Reference proteome</keyword>
<comment type="caution">
    <text evidence="2">The sequence shown here is derived from an EMBL/GenBank/DDBJ whole genome shotgun (WGS) entry which is preliminary data.</text>
</comment>
<evidence type="ECO:0000256" key="1">
    <source>
        <dbReference type="SAM" id="MobiDB-lite"/>
    </source>
</evidence>
<reference evidence="2 3" key="1">
    <citation type="journal article" date="2015" name="Stand. Genomic Sci.">
        <title>Genomic Encyclopedia of Bacterial and Archaeal Type Strains, Phase III: the genomes of soil and plant-associated and newly described type strains.</title>
        <authorList>
            <person name="Whitman W.B."/>
            <person name="Woyke T."/>
            <person name="Klenk H.P."/>
            <person name="Zhou Y."/>
            <person name="Lilburn T.G."/>
            <person name="Beck B.J."/>
            <person name="De Vos P."/>
            <person name="Vandamme P."/>
            <person name="Eisen J.A."/>
            <person name="Garrity G."/>
            <person name="Hugenholtz P."/>
            <person name="Kyrpides N.C."/>
        </authorList>
    </citation>
    <scope>NUCLEOTIDE SEQUENCE [LARGE SCALE GENOMIC DNA]</scope>
    <source>
        <strain evidence="2 3">VKM Ac-2572</strain>
    </source>
</reference>
<dbReference type="OrthoDB" id="4553528at2"/>
<organism evidence="2 3">
    <name type="scientific">Kribbella steppae</name>
    <dbReference type="NCBI Taxonomy" id="2512223"/>
    <lineage>
        <taxon>Bacteria</taxon>
        <taxon>Bacillati</taxon>
        <taxon>Actinomycetota</taxon>
        <taxon>Actinomycetes</taxon>
        <taxon>Propionibacteriales</taxon>
        <taxon>Kribbellaceae</taxon>
        <taxon>Kribbella</taxon>
    </lineage>
</organism>
<protein>
    <submittedName>
        <fullName evidence="2">Uncharacterized protein</fullName>
    </submittedName>
</protein>
<feature type="compositionally biased region" description="Basic and acidic residues" evidence="1">
    <location>
        <begin position="201"/>
        <end position="243"/>
    </location>
</feature>
<dbReference type="NCBIfam" id="NF041638">
    <property type="entry name" value="QRL_CxxC_CxxC"/>
    <property type="match status" value="1"/>
</dbReference>